<evidence type="ECO:0000313" key="2">
    <source>
        <dbReference type="Proteomes" id="UP000183898"/>
    </source>
</evidence>
<reference evidence="1 2" key="1">
    <citation type="submission" date="2016-10" db="EMBL/GenBank/DDBJ databases">
        <authorList>
            <person name="de Groot N.N."/>
        </authorList>
    </citation>
    <scope>NUCLEOTIDE SEQUENCE [LARGE SCALE GENOMIC DNA]</scope>
    <source>
        <strain evidence="1 2">Nl18</strain>
    </source>
</reference>
<evidence type="ECO:0000313" key="1">
    <source>
        <dbReference type="EMBL" id="SEM82310.1"/>
    </source>
</evidence>
<organism evidence="1 2">
    <name type="scientific">Nitrosospira multiformis</name>
    <dbReference type="NCBI Taxonomy" id="1231"/>
    <lineage>
        <taxon>Bacteria</taxon>
        <taxon>Pseudomonadati</taxon>
        <taxon>Pseudomonadota</taxon>
        <taxon>Betaproteobacteria</taxon>
        <taxon>Nitrosomonadales</taxon>
        <taxon>Nitrosomonadaceae</taxon>
        <taxon>Nitrosospira</taxon>
    </lineage>
</organism>
<dbReference type="EMBL" id="FOCT01000001">
    <property type="protein sequence ID" value="SEM82310.1"/>
    <property type="molecule type" value="Genomic_DNA"/>
</dbReference>
<proteinExistence type="predicted"/>
<gene>
    <name evidence="1" type="ORF">SAMN05216404_101251</name>
</gene>
<dbReference type="AlphaFoldDB" id="A0A1H8BH75"/>
<sequence length="41" mass="4615">MKIKVSGQISALPLVVSFYGNPEISASERYVTRFARMLKNL</sequence>
<accession>A0A1H8BH75</accession>
<protein>
    <submittedName>
        <fullName evidence="1">Uncharacterized protein</fullName>
    </submittedName>
</protein>
<dbReference type="Proteomes" id="UP000183898">
    <property type="component" value="Unassembled WGS sequence"/>
</dbReference>
<name>A0A1H8BH75_9PROT</name>